<organism evidence="1 2">
    <name type="scientific">Sphingobacterium multivorum</name>
    <dbReference type="NCBI Taxonomy" id="28454"/>
    <lineage>
        <taxon>Bacteria</taxon>
        <taxon>Pseudomonadati</taxon>
        <taxon>Bacteroidota</taxon>
        <taxon>Sphingobacteriia</taxon>
        <taxon>Sphingobacteriales</taxon>
        <taxon>Sphingobacteriaceae</taxon>
        <taxon>Sphingobacterium</taxon>
    </lineage>
</organism>
<sequence length="56" mass="6769">MENQMLGFTRAPILNNRFEKIFRYLDAYNKMDDENMIADFADRIIFINIMNDEKSM</sequence>
<dbReference type="Proteomes" id="UP000432350">
    <property type="component" value="Unassembled WGS sequence"/>
</dbReference>
<protein>
    <submittedName>
        <fullName evidence="1">Uncharacterized protein</fullName>
    </submittedName>
</protein>
<reference evidence="1 2" key="1">
    <citation type="submission" date="2019-10" db="EMBL/GenBank/DDBJ databases">
        <authorList>
            <person name="Karimi E."/>
        </authorList>
    </citation>
    <scope>NUCLEOTIDE SEQUENCE [LARGE SCALE GENOMIC DNA]</scope>
    <source>
        <strain evidence="1">Sphingobacterium sp. 8BC</strain>
    </source>
</reference>
<dbReference type="EMBL" id="CABWMV010000025">
    <property type="protein sequence ID" value="VXD04458.1"/>
    <property type="molecule type" value="Genomic_DNA"/>
</dbReference>
<evidence type="ECO:0000313" key="1">
    <source>
        <dbReference type="EMBL" id="VXD04458.1"/>
    </source>
</evidence>
<name>A0A654DJ36_SPHMU</name>
<gene>
    <name evidence="1" type="ORF">SPHINGO8BC_60213</name>
</gene>
<proteinExistence type="predicted"/>
<dbReference type="AlphaFoldDB" id="A0A654DJ36"/>
<accession>A0A654DJ36</accession>
<evidence type="ECO:0000313" key="2">
    <source>
        <dbReference type="Proteomes" id="UP000432350"/>
    </source>
</evidence>